<comment type="cofactor">
    <cofactor evidence="1">
        <name>Mn(2+)</name>
        <dbReference type="ChEBI" id="CHEBI:29035"/>
    </cofactor>
</comment>
<evidence type="ECO:0000256" key="12">
    <source>
        <dbReference type="ARBA" id="ARBA00023180"/>
    </source>
</evidence>
<dbReference type="RefSeq" id="WP_379011388.1">
    <property type="nucleotide sequence ID" value="NZ_JBHSDC010000001.1"/>
</dbReference>
<keyword evidence="9" id="KW-1133">Transmembrane helix</keyword>
<comment type="cofactor">
    <cofactor evidence="2">
        <name>Co(2+)</name>
        <dbReference type="ChEBI" id="CHEBI:48828"/>
    </cofactor>
</comment>
<keyword evidence="7" id="KW-0732">Signal</keyword>
<dbReference type="Proteomes" id="UP001595906">
    <property type="component" value="Unassembled WGS sequence"/>
</dbReference>
<dbReference type="CDD" id="cd14789">
    <property type="entry name" value="Tiki"/>
    <property type="match status" value="1"/>
</dbReference>
<keyword evidence="4" id="KW-0645">Protease</keyword>
<keyword evidence="6" id="KW-0479">Metal-binding</keyword>
<keyword evidence="10" id="KW-0482">Metalloprotease</keyword>
<evidence type="ECO:0000256" key="10">
    <source>
        <dbReference type="ARBA" id="ARBA00023049"/>
    </source>
</evidence>
<keyword evidence="5" id="KW-0812">Transmembrane</keyword>
<name>A0ABV8PUA1_9BACT</name>
<sequence length="286" mass="32275">MRYLFGLIIPCFFALHAHSQIPKEKTLLWEISGKGIKHPSYLYGTIHVMCPDQIVIDTSIKKAFNNSKQLYLEIDLDDPNMVAKAMKGMMMPDTCSLEKLVGKADYDSMNTIFKNTAGITLSIMGKAKPMLLMSAVFPAILKCNPDGFEKRFQAMAKAKNMELKGLETIEYQMRVFDTIPFKVQADMLKNMLYNLDSAKLQFAELGKVYLSKDVNAMQELTTKDPEFGKYDAMMLQNRNQNWIPVIIAEAQAKPTFFAVGAAHLGGINGVIYLLRKQGYQVEPVFN</sequence>
<dbReference type="PANTHER" id="PTHR31120">
    <property type="entry name" value="METALLOPROTEASE TIKI"/>
    <property type="match status" value="1"/>
</dbReference>
<dbReference type="InterPro" id="IPR002816">
    <property type="entry name" value="TraB/PrgY/GumN_fam"/>
</dbReference>
<evidence type="ECO:0000256" key="11">
    <source>
        <dbReference type="ARBA" id="ARBA00023136"/>
    </source>
</evidence>
<comment type="subcellular location">
    <subcellularLocation>
        <location evidence="3">Membrane</location>
        <topology evidence="3">Single-pass type I membrane protein</topology>
    </subcellularLocation>
</comment>
<evidence type="ECO:0000313" key="14">
    <source>
        <dbReference type="Proteomes" id="UP001595906"/>
    </source>
</evidence>
<evidence type="ECO:0000256" key="2">
    <source>
        <dbReference type="ARBA" id="ARBA00001941"/>
    </source>
</evidence>
<evidence type="ECO:0000256" key="3">
    <source>
        <dbReference type="ARBA" id="ARBA00004479"/>
    </source>
</evidence>
<proteinExistence type="predicted"/>
<keyword evidence="14" id="KW-1185">Reference proteome</keyword>
<protein>
    <submittedName>
        <fullName evidence="13">TraB/GumN family protein</fullName>
    </submittedName>
</protein>
<evidence type="ECO:0000256" key="5">
    <source>
        <dbReference type="ARBA" id="ARBA00022692"/>
    </source>
</evidence>
<evidence type="ECO:0000256" key="4">
    <source>
        <dbReference type="ARBA" id="ARBA00022670"/>
    </source>
</evidence>
<gene>
    <name evidence="13" type="ORF">ACFOW1_00280</name>
</gene>
<dbReference type="InterPro" id="IPR040230">
    <property type="entry name" value="TIKI1/2-like"/>
</dbReference>
<evidence type="ECO:0000256" key="9">
    <source>
        <dbReference type="ARBA" id="ARBA00022989"/>
    </source>
</evidence>
<dbReference type="PANTHER" id="PTHR31120:SF6">
    <property type="entry name" value="METALLOPROTEASE TIKI HOMOLOG"/>
    <property type="match status" value="1"/>
</dbReference>
<keyword evidence="11" id="KW-0472">Membrane</keyword>
<comment type="caution">
    <text evidence="13">The sequence shown here is derived from an EMBL/GenBank/DDBJ whole genome shotgun (WGS) entry which is preliminary data.</text>
</comment>
<keyword evidence="12" id="KW-0325">Glycoprotein</keyword>
<reference evidence="14" key="1">
    <citation type="journal article" date="2019" name="Int. J. Syst. Evol. Microbiol.">
        <title>The Global Catalogue of Microorganisms (GCM) 10K type strain sequencing project: providing services to taxonomists for standard genome sequencing and annotation.</title>
        <authorList>
            <consortium name="The Broad Institute Genomics Platform"/>
            <consortium name="The Broad Institute Genome Sequencing Center for Infectious Disease"/>
            <person name="Wu L."/>
            <person name="Ma J."/>
        </authorList>
    </citation>
    <scope>NUCLEOTIDE SEQUENCE [LARGE SCALE GENOMIC DNA]</scope>
    <source>
        <strain evidence="14">CECT 8010</strain>
    </source>
</reference>
<evidence type="ECO:0000256" key="7">
    <source>
        <dbReference type="ARBA" id="ARBA00022729"/>
    </source>
</evidence>
<evidence type="ECO:0000256" key="8">
    <source>
        <dbReference type="ARBA" id="ARBA00022801"/>
    </source>
</evidence>
<evidence type="ECO:0000256" key="1">
    <source>
        <dbReference type="ARBA" id="ARBA00001936"/>
    </source>
</evidence>
<keyword evidence="8" id="KW-0378">Hydrolase</keyword>
<dbReference type="Pfam" id="PF01963">
    <property type="entry name" value="TraB_PrgY_gumN"/>
    <property type="match status" value="1"/>
</dbReference>
<dbReference type="EMBL" id="JBHSDC010000001">
    <property type="protein sequence ID" value="MFC4230305.1"/>
    <property type="molecule type" value="Genomic_DNA"/>
</dbReference>
<evidence type="ECO:0000256" key="6">
    <source>
        <dbReference type="ARBA" id="ARBA00022723"/>
    </source>
</evidence>
<organism evidence="13 14">
    <name type="scientific">Parasediminibacterium paludis</name>
    <dbReference type="NCBI Taxonomy" id="908966"/>
    <lineage>
        <taxon>Bacteria</taxon>
        <taxon>Pseudomonadati</taxon>
        <taxon>Bacteroidota</taxon>
        <taxon>Chitinophagia</taxon>
        <taxon>Chitinophagales</taxon>
        <taxon>Chitinophagaceae</taxon>
        <taxon>Parasediminibacterium</taxon>
    </lineage>
</organism>
<accession>A0ABV8PUA1</accession>
<evidence type="ECO:0000313" key="13">
    <source>
        <dbReference type="EMBL" id="MFC4230305.1"/>
    </source>
</evidence>